<dbReference type="InterPro" id="IPR002413">
    <property type="entry name" value="V5_allergen-like"/>
</dbReference>
<dbReference type="AlphaFoldDB" id="A0A2H1VKX9"/>
<dbReference type="GO" id="GO:0005576">
    <property type="term" value="C:extracellular region"/>
    <property type="evidence" value="ECO:0007669"/>
    <property type="project" value="UniProtKB-SubCell"/>
</dbReference>
<feature type="domain" description="SCP" evidence="4">
    <location>
        <begin position="27"/>
        <end position="187"/>
    </location>
</feature>
<dbReference type="EMBL" id="ODYU01003124">
    <property type="protein sequence ID" value="SOQ41490.1"/>
    <property type="molecule type" value="Genomic_DNA"/>
</dbReference>
<dbReference type="SMART" id="SM00198">
    <property type="entry name" value="SCP"/>
    <property type="match status" value="1"/>
</dbReference>
<protein>
    <submittedName>
        <fullName evidence="5">SFRICE_003888</fullName>
    </submittedName>
</protein>
<reference evidence="5" key="1">
    <citation type="submission" date="2016-07" db="EMBL/GenBank/DDBJ databases">
        <authorList>
            <person name="Bretaudeau A."/>
        </authorList>
    </citation>
    <scope>NUCLEOTIDE SEQUENCE</scope>
    <source>
        <strain evidence="5">Rice</strain>
        <tissue evidence="5">Whole body</tissue>
    </source>
</reference>
<organism evidence="5">
    <name type="scientific">Spodoptera frugiperda</name>
    <name type="common">Fall armyworm</name>
    <dbReference type="NCBI Taxonomy" id="7108"/>
    <lineage>
        <taxon>Eukaryota</taxon>
        <taxon>Metazoa</taxon>
        <taxon>Ecdysozoa</taxon>
        <taxon>Arthropoda</taxon>
        <taxon>Hexapoda</taxon>
        <taxon>Insecta</taxon>
        <taxon>Pterygota</taxon>
        <taxon>Neoptera</taxon>
        <taxon>Endopterygota</taxon>
        <taxon>Lepidoptera</taxon>
        <taxon>Glossata</taxon>
        <taxon>Ditrysia</taxon>
        <taxon>Noctuoidea</taxon>
        <taxon>Noctuidae</taxon>
        <taxon>Amphipyrinae</taxon>
        <taxon>Spodoptera</taxon>
    </lineage>
</organism>
<dbReference type="InterPro" id="IPR014044">
    <property type="entry name" value="CAP_dom"/>
</dbReference>
<accession>A0A2H1VKX9</accession>
<dbReference type="PANTHER" id="PTHR10334">
    <property type="entry name" value="CYSTEINE-RICH SECRETORY PROTEIN-RELATED"/>
    <property type="match status" value="1"/>
</dbReference>
<evidence type="ECO:0000256" key="1">
    <source>
        <dbReference type="ARBA" id="ARBA00004613"/>
    </source>
</evidence>
<evidence type="ECO:0000313" key="5">
    <source>
        <dbReference type="EMBL" id="SOQ41490.1"/>
    </source>
</evidence>
<keyword evidence="2" id="KW-0964">Secreted</keyword>
<comment type="subcellular location">
    <subcellularLocation>
        <location evidence="1">Secreted</location>
    </subcellularLocation>
</comment>
<dbReference type="InterPro" id="IPR035940">
    <property type="entry name" value="CAP_sf"/>
</dbReference>
<dbReference type="PROSITE" id="PS01009">
    <property type="entry name" value="CRISP_1"/>
    <property type="match status" value="1"/>
</dbReference>
<keyword evidence="3" id="KW-0732">Signal</keyword>
<evidence type="ECO:0000256" key="2">
    <source>
        <dbReference type="ARBA" id="ARBA00022525"/>
    </source>
</evidence>
<feature type="chain" id="PRO_5013607988" evidence="3">
    <location>
        <begin position="20"/>
        <end position="218"/>
    </location>
</feature>
<dbReference type="Gene3D" id="3.40.33.10">
    <property type="entry name" value="CAP"/>
    <property type="match status" value="1"/>
</dbReference>
<dbReference type="InterPro" id="IPR018244">
    <property type="entry name" value="Allrgn_V5/Tpx1_CS"/>
</dbReference>
<sequence length="218" mass="24826">MDSKILIILTLTLVAIAQCKLVRLSCKQIRTLVDGHNSRRLLVAKGLIQDQPAAADMKVLTWDEELAAKAEKWVMKNVRYHNPDKYLPSGRFKTGENLHWYSTTNLNYELDLERSLDSWFSEHVNFTFGPLTNSQFDAKRKCDIGHYTQMVWAETTYIGCAMSQTFKDGWNRFYVVCNYGPAGNILREKPYRVSGGPAGKLTCGTKDCSRPYGPNCKK</sequence>
<name>A0A2H1VKX9_SPOFR</name>
<dbReference type="SUPFAM" id="SSF55797">
    <property type="entry name" value="PR-1-like"/>
    <property type="match status" value="1"/>
</dbReference>
<feature type="signal peptide" evidence="3">
    <location>
        <begin position="1"/>
        <end position="19"/>
    </location>
</feature>
<dbReference type="PRINTS" id="PR00837">
    <property type="entry name" value="V5TPXLIKE"/>
</dbReference>
<dbReference type="InterPro" id="IPR001283">
    <property type="entry name" value="CRISP-related"/>
</dbReference>
<dbReference type="PROSITE" id="PS01010">
    <property type="entry name" value="CRISP_2"/>
    <property type="match status" value="1"/>
</dbReference>
<dbReference type="Pfam" id="PF00188">
    <property type="entry name" value="CAP"/>
    <property type="match status" value="1"/>
</dbReference>
<proteinExistence type="predicted"/>
<evidence type="ECO:0000256" key="3">
    <source>
        <dbReference type="SAM" id="SignalP"/>
    </source>
</evidence>
<dbReference type="PRINTS" id="PR00838">
    <property type="entry name" value="V5ALLERGEN"/>
</dbReference>
<dbReference type="CDD" id="cd05380">
    <property type="entry name" value="CAP_euk"/>
    <property type="match status" value="1"/>
</dbReference>
<gene>
    <name evidence="5" type="ORF">SFRICE_003888</name>
</gene>
<evidence type="ECO:0000259" key="4">
    <source>
        <dbReference type="SMART" id="SM00198"/>
    </source>
</evidence>